<dbReference type="RefSeq" id="XP_009053707.1">
    <property type="nucleotide sequence ID" value="XM_009055459.1"/>
</dbReference>
<protein>
    <recommendedName>
        <fullName evidence="2">Apple domain-containing protein</fullName>
    </recommendedName>
</protein>
<dbReference type="EMBL" id="KB201616">
    <property type="protein sequence ID" value="ESO95605.1"/>
    <property type="molecule type" value="Genomic_DNA"/>
</dbReference>
<dbReference type="AlphaFoldDB" id="V4ALG6"/>
<organism evidence="3 4">
    <name type="scientific">Lottia gigantea</name>
    <name type="common">Giant owl limpet</name>
    <dbReference type="NCBI Taxonomy" id="225164"/>
    <lineage>
        <taxon>Eukaryota</taxon>
        <taxon>Metazoa</taxon>
        <taxon>Spiralia</taxon>
        <taxon>Lophotrochozoa</taxon>
        <taxon>Mollusca</taxon>
        <taxon>Gastropoda</taxon>
        <taxon>Patellogastropoda</taxon>
        <taxon>Lottioidea</taxon>
        <taxon>Lottiidae</taxon>
        <taxon>Lottia</taxon>
    </lineage>
</organism>
<dbReference type="SMART" id="SM00473">
    <property type="entry name" value="PAN_AP"/>
    <property type="match status" value="2"/>
</dbReference>
<dbReference type="OrthoDB" id="5983572at2759"/>
<dbReference type="SUPFAM" id="SSF57414">
    <property type="entry name" value="Hairpin loop containing domain-like"/>
    <property type="match status" value="2"/>
</dbReference>
<accession>V4ALG6</accession>
<dbReference type="InterPro" id="IPR003609">
    <property type="entry name" value="Pan_app"/>
</dbReference>
<feature type="transmembrane region" description="Helical" evidence="1">
    <location>
        <begin position="206"/>
        <end position="229"/>
    </location>
</feature>
<evidence type="ECO:0000313" key="4">
    <source>
        <dbReference type="Proteomes" id="UP000030746"/>
    </source>
</evidence>
<keyword evidence="1" id="KW-1133">Transmembrane helix</keyword>
<proteinExistence type="predicted"/>
<dbReference type="Pfam" id="PF00024">
    <property type="entry name" value="PAN_1"/>
    <property type="match status" value="2"/>
</dbReference>
<keyword evidence="4" id="KW-1185">Reference proteome</keyword>
<dbReference type="GeneID" id="20251159"/>
<reference evidence="3 4" key="1">
    <citation type="journal article" date="2013" name="Nature">
        <title>Insights into bilaterian evolution from three spiralian genomes.</title>
        <authorList>
            <person name="Simakov O."/>
            <person name="Marletaz F."/>
            <person name="Cho S.J."/>
            <person name="Edsinger-Gonzales E."/>
            <person name="Havlak P."/>
            <person name="Hellsten U."/>
            <person name="Kuo D.H."/>
            <person name="Larsson T."/>
            <person name="Lv J."/>
            <person name="Arendt D."/>
            <person name="Savage R."/>
            <person name="Osoegawa K."/>
            <person name="de Jong P."/>
            <person name="Grimwood J."/>
            <person name="Chapman J.A."/>
            <person name="Shapiro H."/>
            <person name="Aerts A."/>
            <person name="Otillar R.P."/>
            <person name="Terry A.Y."/>
            <person name="Boore J.L."/>
            <person name="Grigoriev I.V."/>
            <person name="Lindberg D.R."/>
            <person name="Seaver E.C."/>
            <person name="Weisblat D.A."/>
            <person name="Putnam N.H."/>
            <person name="Rokhsar D.S."/>
        </authorList>
    </citation>
    <scope>NUCLEOTIDE SEQUENCE [LARGE SCALE GENOMIC DNA]</scope>
</reference>
<keyword evidence="1" id="KW-0472">Membrane</keyword>
<evidence type="ECO:0000259" key="2">
    <source>
        <dbReference type="PROSITE" id="PS50948"/>
    </source>
</evidence>
<dbReference type="Proteomes" id="UP000030746">
    <property type="component" value="Unassembled WGS sequence"/>
</dbReference>
<name>V4ALG6_LOTGI</name>
<evidence type="ECO:0000313" key="3">
    <source>
        <dbReference type="EMBL" id="ESO95605.1"/>
    </source>
</evidence>
<dbReference type="OMA" id="GRETRCK"/>
<gene>
    <name evidence="3" type="ORF">LOTGIDRAFT_239753</name>
</gene>
<keyword evidence="1" id="KW-0812">Transmembrane</keyword>
<sequence>MIPEHPDERPDLIQASDHCDLYTRQYTAKFTETPGVTVLSASDTIYQNIFTDNQCAKLCVDYSEFDCKSFDYCPNINTCFLGKKHVFDVPKSQINKDVRCNHYSRNYADDFKVKANKQISLRDNRVIEGISAEQCAKLCVEEESFSCASFDYCGNMTECRLSDAAMSDVGQVTVETSAYCAVYQRMYFPDGSVYTNTKSSGYSAGAMGGLGFAMLVVGAVLAIAIYFGIGKMRGKSFDFMTISFKNMENSD</sequence>
<feature type="domain" description="Apple" evidence="2">
    <location>
        <begin position="100"/>
        <end position="187"/>
    </location>
</feature>
<feature type="domain" description="Apple" evidence="2">
    <location>
        <begin position="19"/>
        <end position="98"/>
    </location>
</feature>
<dbReference type="PROSITE" id="PS50948">
    <property type="entry name" value="PAN"/>
    <property type="match status" value="2"/>
</dbReference>
<dbReference type="Gene3D" id="3.50.4.10">
    <property type="entry name" value="Hepatocyte Growth Factor"/>
    <property type="match status" value="2"/>
</dbReference>
<dbReference type="CTD" id="20251159"/>
<dbReference type="KEGG" id="lgi:LOTGIDRAFT_239753"/>
<evidence type="ECO:0000256" key="1">
    <source>
        <dbReference type="SAM" id="Phobius"/>
    </source>
</evidence>